<dbReference type="AlphaFoldDB" id="A0A2L2XHC4"/>
<evidence type="ECO:0000313" key="2">
    <source>
        <dbReference type="EMBL" id="GBF33626.1"/>
    </source>
</evidence>
<keyword evidence="1" id="KW-1133">Transmembrane helix</keyword>
<comment type="caution">
    <text evidence="2">The sequence shown here is derived from an EMBL/GenBank/DDBJ whole genome shotgun (WGS) entry which is preliminary data.</text>
</comment>
<sequence>MEARWLFGLVTMIEIQVNMFMILKNILFVFMVNILLQ</sequence>
<accession>A0A2L2XHC4</accession>
<feature type="transmembrane region" description="Helical" evidence="1">
    <location>
        <begin position="15"/>
        <end position="36"/>
    </location>
</feature>
<dbReference type="Proteomes" id="UP000239549">
    <property type="component" value="Unassembled WGS sequence"/>
</dbReference>
<gene>
    <name evidence="2" type="ORF">DCCM_2732</name>
</gene>
<protein>
    <submittedName>
        <fullName evidence="2">Uncharacterized protein</fullName>
    </submittedName>
</protein>
<evidence type="ECO:0000256" key="1">
    <source>
        <dbReference type="SAM" id="Phobius"/>
    </source>
</evidence>
<name>A0A2L2XHC4_9FIRM</name>
<proteinExistence type="predicted"/>
<evidence type="ECO:0000313" key="3">
    <source>
        <dbReference type="Proteomes" id="UP000239549"/>
    </source>
</evidence>
<keyword evidence="3" id="KW-1185">Reference proteome</keyword>
<dbReference type="EMBL" id="BFAV01000112">
    <property type="protein sequence ID" value="GBF33626.1"/>
    <property type="molecule type" value="Genomic_DNA"/>
</dbReference>
<keyword evidence="1" id="KW-0812">Transmembrane</keyword>
<keyword evidence="1" id="KW-0472">Membrane</keyword>
<reference evidence="3" key="1">
    <citation type="submission" date="2018-02" db="EMBL/GenBank/DDBJ databases">
        <title>Genome sequence of Desulfocucumis palustris strain NAW-5.</title>
        <authorList>
            <person name="Watanabe M."/>
            <person name="Kojima H."/>
            <person name="Fukui M."/>
        </authorList>
    </citation>
    <scope>NUCLEOTIDE SEQUENCE [LARGE SCALE GENOMIC DNA]</scope>
    <source>
        <strain evidence="3">NAW-5</strain>
    </source>
</reference>
<organism evidence="2 3">
    <name type="scientific">Desulfocucumis palustris</name>
    <dbReference type="NCBI Taxonomy" id="1898651"/>
    <lineage>
        <taxon>Bacteria</taxon>
        <taxon>Bacillati</taxon>
        <taxon>Bacillota</taxon>
        <taxon>Clostridia</taxon>
        <taxon>Eubacteriales</taxon>
        <taxon>Desulfocucumaceae</taxon>
        <taxon>Desulfocucumis</taxon>
    </lineage>
</organism>